<proteinExistence type="predicted"/>
<keyword evidence="2" id="KW-1133">Transmembrane helix</keyword>
<feature type="transmembrane region" description="Helical" evidence="2">
    <location>
        <begin position="122"/>
        <end position="140"/>
    </location>
</feature>
<sequence>MPGEVASAADEASKVDPANASEPSSSNAVTDDDAPTSATSMDREADDAKTAGLGERLRSAEADQARANPSRLGGFARAFRSIPSLPRLNVHEDQEKFAYIGAILGGVLFILIGKGFELVNPWFAVAVCATIIAAYALFVATKREFRARLDRAGDNCYYLGLTYTLVSMFIALVKLEPGIAPDELIGAFGVALGSTIVGIIARLILIQFKTEVSDVETRSRLDLATASDRLRGELDHASSRFQSFALAIQEAVRSSVVNITDEQLGRQRELITQFSEVLERSVGSITGASEGIEASLKRHTEIAERFDEASSHAVEATRALAEKVANVAIPDDLLTRGFADIAGELRKSTEALNSTLEEIRGAGKIVGDASGNLAMLAENSQNALSAFQGFTSAAEKVSGSMSSMITAIDAGTENLGERNTKLDDELTRLKELSVNYAASLAEVAEFLTKEIGGRAVQR</sequence>
<dbReference type="Proteomes" id="UP000199759">
    <property type="component" value="Unassembled WGS sequence"/>
</dbReference>
<evidence type="ECO:0000313" key="4">
    <source>
        <dbReference type="Proteomes" id="UP000199759"/>
    </source>
</evidence>
<feature type="compositionally biased region" description="Basic and acidic residues" evidence="1">
    <location>
        <begin position="41"/>
        <end position="50"/>
    </location>
</feature>
<feature type="transmembrane region" description="Helical" evidence="2">
    <location>
        <begin position="97"/>
        <end position="116"/>
    </location>
</feature>
<dbReference type="STRING" id="144026.SAMN04488568_10366"/>
<evidence type="ECO:0000256" key="1">
    <source>
        <dbReference type="SAM" id="MobiDB-lite"/>
    </source>
</evidence>
<reference evidence="3 4" key="1">
    <citation type="submission" date="2016-10" db="EMBL/GenBank/DDBJ databases">
        <authorList>
            <person name="de Groot N.N."/>
        </authorList>
    </citation>
    <scope>NUCLEOTIDE SEQUENCE [LARGE SCALE GENOMIC DNA]</scope>
    <source>
        <strain evidence="3 4">DSM 16077</strain>
    </source>
</reference>
<keyword evidence="2" id="KW-0472">Membrane</keyword>
<feature type="transmembrane region" description="Helical" evidence="2">
    <location>
        <begin position="156"/>
        <end position="173"/>
    </location>
</feature>
<evidence type="ECO:0000313" key="3">
    <source>
        <dbReference type="EMBL" id="SDL92386.1"/>
    </source>
</evidence>
<dbReference type="EMBL" id="FNHG01000003">
    <property type="protein sequence ID" value="SDL92386.1"/>
    <property type="molecule type" value="Genomic_DNA"/>
</dbReference>
<accession>A0A1G9P0K8</accession>
<evidence type="ECO:0008006" key="5">
    <source>
        <dbReference type="Google" id="ProtNLM"/>
    </source>
</evidence>
<keyword evidence="2" id="KW-0812">Transmembrane</keyword>
<name>A0A1G9P0K8_9PROT</name>
<protein>
    <recommendedName>
        <fullName evidence="5">Methyl-accepting chemotaxis protein</fullName>
    </recommendedName>
</protein>
<evidence type="ECO:0000256" key="2">
    <source>
        <dbReference type="SAM" id="Phobius"/>
    </source>
</evidence>
<feature type="transmembrane region" description="Helical" evidence="2">
    <location>
        <begin position="185"/>
        <end position="205"/>
    </location>
</feature>
<gene>
    <name evidence="3" type="ORF">SAMN04488568_10366</name>
</gene>
<organism evidence="3 4">
    <name type="scientific">Maricaulis salignorans</name>
    <dbReference type="NCBI Taxonomy" id="144026"/>
    <lineage>
        <taxon>Bacteria</taxon>
        <taxon>Pseudomonadati</taxon>
        <taxon>Pseudomonadota</taxon>
        <taxon>Alphaproteobacteria</taxon>
        <taxon>Maricaulales</taxon>
        <taxon>Maricaulaceae</taxon>
        <taxon>Maricaulis</taxon>
    </lineage>
</organism>
<dbReference type="AlphaFoldDB" id="A0A1G9P0K8"/>
<feature type="compositionally biased region" description="Low complexity" evidence="1">
    <location>
        <begin position="17"/>
        <end position="28"/>
    </location>
</feature>
<keyword evidence="4" id="KW-1185">Reference proteome</keyword>
<feature type="region of interest" description="Disordered" evidence="1">
    <location>
        <begin position="1"/>
        <end position="50"/>
    </location>
</feature>